<dbReference type="PANTHER" id="PTHR46116">
    <property type="entry name" value="(E3-INDEPENDENT) E2 UBIQUITIN-CONJUGATING ENZYME"/>
    <property type="match status" value="1"/>
</dbReference>
<dbReference type="ExpressionAtlas" id="A0A1D6MEY7">
    <property type="expression patterns" value="baseline and differential"/>
</dbReference>
<reference evidence="4" key="1">
    <citation type="submission" date="2015-12" db="EMBL/GenBank/DDBJ databases">
        <title>Update maize B73 reference genome by single molecule sequencing technologies.</title>
        <authorList>
            <consortium name="Maize Genome Sequencing Project"/>
            <person name="Ware D."/>
        </authorList>
    </citation>
    <scope>NUCLEOTIDE SEQUENCE [LARGE SCALE GENOMIC DNA]</scope>
    <source>
        <tissue evidence="4">Seedling</tissue>
    </source>
</reference>
<dbReference type="SUPFAM" id="SSF54495">
    <property type="entry name" value="UBC-like"/>
    <property type="match status" value="1"/>
</dbReference>
<proteinExistence type="predicted"/>
<dbReference type="InterPro" id="IPR000608">
    <property type="entry name" value="UBC"/>
</dbReference>
<sequence>MSCVQKVYYHSGGLRLNPNLYESGKVCLSLLNTWWGKGCEKWGKSSSSMLQVLVSIQGLVLNDRPYFNEPGSKNSAETTGGERCSLAYNQTAFVRSCKTMLYSLRKPPMVN</sequence>
<keyword evidence="1" id="KW-0808">Transferase</keyword>
<feature type="domain" description="UBC core" evidence="3">
    <location>
        <begin position="1"/>
        <end position="101"/>
    </location>
</feature>
<dbReference type="EMBL" id="CM007649">
    <property type="protein sequence ID" value="ONM28194.1"/>
    <property type="molecule type" value="Genomic_DNA"/>
</dbReference>
<evidence type="ECO:0000313" key="4">
    <source>
        <dbReference type="EMBL" id="ONM28194.1"/>
    </source>
</evidence>
<dbReference type="PANTHER" id="PTHR46116:SF19">
    <property type="entry name" value="UBIQUITIN-CONJUGATING ENZYME FAMILY PROTEIN"/>
    <property type="match status" value="1"/>
</dbReference>
<organism evidence="4">
    <name type="scientific">Zea mays</name>
    <name type="common">Maize</name>
    <dbReference type="NCBI Taxonomy" id="4577"/>
    <lineage>
        <taxon>Eukaryota</taxon>
        <taxon>Viridiplantae</taxon>
        <taxon>Streptophyta</taxon>
        <taxon>Embryophyta</taxon>
        <taxon>Tracheophyta</taxon>
        <taxon>Spermatophyta</taxon>
        <taxon>Magnoliopsida</taxon>
        <taxon>Liliopsida</taxon>
        <taxon>Poales</taxon>
        <taxon>Poaceae</taxon>
        <taxon>PACMAD clade</taxon>
        <taxon>Panicoideae</taxon>
        <taxon>Andropogonodae</taxon>
        <taxon>Andropogoneae</taxon>
        <taxon>Tripsacinae</taxon>
        <taxon>Zea</taxon>
    </lineage>
</organism>
<gene>
    <name evidence="4" type="ORF">ZEAMMB73_Zm00001d039280</name>
</gene>
<dbReference type="Pfam" id="PF00179">
    <property type="entry name" value="UQ_con"/>
    <property type="match status" value="1"/>
</dbReference>
<protein>
    <submittedName>
        <fullName evidence="4">Putative ubiquitin-conjugating enzyme E2 25</fullName>
    </submittedName>
</protein>
<dbReference type="InterPro" id="IPR016135">
    <property type="entry name" value="UBQ-conjugating_enzyme/RWD"/>
</dbReference>
<dbReference type="PROSITE" id="PS50127">
    <property type="entry name" value="UBC_2"/>
    <property type="match status" value="1"/>
</dbReference>
<accession>A0A1D6MEY7</accession>
<keyword evidence="2" id="KW-0833">Ubl conjugation pathway</keyword>
<dbReference type="AlphaFoldDB" id="A0A1D6MEY7"/>
<evidence type="ECO:0000256" key="1">
    <source>
        <dbReference type="ARBA" id="ARBA00022679"/>
    </source>
</evidence>
<dbReference type="Gene3D" id="3.10.110.10">
    <property type="entry name" value="Ubiquitin Conjugating Enzyme"/>
    <property type="match status" value="1"/>
</dbReference>
<evidence type="ECO:0000256" key="2">
    <source>
        <dbReference type="ARBA" id="ARBA00022786"/>
    </source>
</evidence>
<dbReference type="GO" id="GO:0016740">
    <property type="term" value="F:transferase activity"/>
    <property type="evidence" value="ECO:0007669"/>
    <property type="project" value="UniProtKB-KW"/>
</dbReference>
<evidence type="ECO:0000259" key="3">
    <source>
        <dbReference type="PROSITE" id="PS50127"/>
    </source>
</evidence>
<name>A0A1D6MEY7_MAIZE</name>